<proteinExistence type="predicted"/>
<dbReference type="AlphaFoldDB" id="A0AAE6ZDH9"/>
<name>A0AAE6ZDH9_9BACT</name>
<organism evidence="1 2">
    <name type="scientific">Chitinophaga oryzae</name>
    <dbReference type="NCBI Taxonomy" id="2725414"/>
    <lineage>
        <taxon>Bacteria</taxon>
        <taxon>Pseudomonadati</taxon>
        <taxon>Bacteroidota</taxon>
        <taxon>Chitinophagia</taxon>
        <taxon>Chitinophagales</taxon>
        <taxon>Chitinophagaceae</taxon>
        <taxon>Chitinophaga</taxon>
    </lineage>
</organism>
<sequence length="59" mass="6655">MARQLILENKGISAAEWFIPPFRIHEGELVVLNLKNPIYGPAVQDFLSTSLPVKLPILR</sequence>
<dbReference type="Proteomes" id="UP000502421">
    <property type="component" value="Chromosome"/>
</dbReference>
<dbReference type="RefSeq" id="WP_168802160.1">
    <property type="nucleotide sequence ID" value="NZ_CP051205.1"/>
</dbReference>
<dbReference type="KEGG" id="coy:HF329_00530"/>
<dbReference type="EMBL" id="CP051205">
    <property type="protein sequence ID" value="QJB29872.1"/>
    <property type="molecule type" value="Genomic_DNA"/>
</dbReference>
<accession>A0AAE6ZDH9</accession>
<evidence type="ECO:0000313" key="2">
    <source>
        <dbReference type="Proteomes" id="UP000502421"/>
    </source>
</evidence>
<reference evidence="2" key="1">
    <citation type="submission" date="2020-04" db="EMBL/GenBank/DDBJ databases">
        <authorList>
            <person name="Kittiwongwattana C."/>
        </authorList>
    </citation>
    <scope>NUCLEOTIDE SEQUENCE [LARGE SCALE GENOMIC DNA]</scope>
    <source>
        <strain evidence="2">1310</strain>
    </source>
</reference>
<protein>
    <submittedName>
        <fullName evidence="1">Uncharacterized protein</fullName>
    </submittedName>
</protein>
<evidence type="ECO:0000313" key="1">
    <source>
        <dbReference type="EMBL" id="QJB29872.1"/>
    </source>
</evidence>
<gene>
    <name evidence="1" type="ORF">HF329_00530</name>
</gene>